<evidence type="ECO:0000313" key="2">
    <source>
        <dbReference type="EMBL" id="ULU04178.1"/>
    </source>
</evidence>
<dbReference type="InterPro" id="IPR001810">
    <property type="entry name" value="F-box_dom"/>
</dbReference>
<evidence type="ECO:0000259" key="1">
    <source>
        <dbReference type="PROSITE" id="PS50181"/>
    </source>
</evidence>
<dbReference type="PROSITE" id="PS50181">
    <property type="entry name" value="FBOX"/>
    <property type="match status" value="1"/>
</dbReference>
<proteinExistence type="predicted"/>
<dbReference type="PANTHER" id="PTHR23015">
    <property type="entry name" value="UNCHARACTERIZED C.ELEGANS PROTEIN"/>
    <property type="match status" value="1"/>
</dbReference>
<sequence>MSSLLEMPDLVMKLVLGKLDYVSVQRLRKTCRTLRNFIDDVKPESNLSAFRILFTPKYLRFFIWFKDLENLQIEYITVDNGCRIVPEGGEYQCCPMEFLYNFQKIHINIKEATEEFLGLKEKILNSPQMENFEFHFRQSDAFDKLTEIFGEISFSDTQYMNGYKRHWFFAYSENSDNLLEITFFENYKYYAFDINKKVIFSKISRRMVPSGAIIYK</sequence>
<feature type="domain" description="F-box" evidence="1">
    <location>
        <begin position="1"/>
        <end position="53"/>
    </location>
</feature>
<reference evidence="2 3" key="1">
    <citation type="submission" date="2022-05" db="EMBL/GenBank/DDBJ databases">
        <title>Chromosome-level reference genomes for two strains of Caenorhabditis briggsae: an improved platform for comparative genomics.</title>
        <authorList>
            <person name="Stevens L."/>
            <person name="Andersen E.C."/>
        </authorList>
    </citation>
    <scope>NUCLEOTIDE SEQUENCE [LARGE SCALE GENOMIC DNA]</scope>
    <source>
        <strain evidence="2">QX1410_ONT</strain>
        <tissue evidence="2">Whole-organism</tissue>
    </source>
</reference>
<dbReference type="Pfam" id="PF00646">
    <property type="entry name" value="F-box"/>
    <property type="match status" value="1"/>
</dbReference>
<dbReference type="InterPro" id="IPR036047">
    <property type="entry name" value="F-box-like_dom_sf"/>
</dbReference>
<dbReference type="AlphaFoldDB" id="A0AAE9DI04"/>
<name>A0AAE9DI04_CAEBR</name>
<dbReference type="CDD" id="cd22150">
    <property type="entry name" value="F-box_CeFBXA-like"/>
    <property type="match status" value="1"/>
</dbReference>
<dbReference type="SUPFAM" id="SSF81383">
    <property type="entry name" value="F-box domain"/>
    <property type="match status" value="1"/>
</dbReference>
<dbReference type="InterPro" id="IPR040161">
    <property type="entry name" value="FB224"/>
</dbReference>
<accession>A0AAE9DI04</accession>
<dbReference type="EMBL" id="CP090892">
    <property type="protein sequence ID" value="ULU04178.1"/>
    <property type="molecule type" value="Genomic_DNA"/>
</dbReference>
<gene>
    <name evidence="2" type="ORF">L3Y34_017159</name>
</gene>
<organism evidence="2 3">
    <name type="scientific">Caenorhabditis briggsae</name>
    <dbReference type="NCBI Taxonomy" id="6238"/>
    <lineage>
        <taxon>Eukaryota</taxon>
        <taxon>Metazoa</taxon>
        <taxon>Ecdysozoa</taxon>
        <taxon>Nematoda</taxon>
        <taxon>Chromadorea</taxon>
        <taxon>Rhabditida</taxon>
        <taxon>Rhabditina</taxon>
        <taxon>Rhabditomorpha</taxon>
        <taxon>Rhabditoidea</taxon>
        <taxon>Rhabditidae</taxon>
        <taxon>Peloderinae</taxon>
        <taxon>Caenorhabditis</taxon>
    </lineage>
</organism>
<protein>
    <recommendedName>
        <fullName evidence="1">F-box domain-containing protein</fullName>
    </recommendedName>
</protein>
<dbReference type="PANTHER" id="PTHR23015:SF4">
    <property type="entry name" value="DUF38 DOMAIN-CONTAINING PROTEIN-RELATED"/>
    <property type="match status" value="1"/>
</dbReference>
<evidence type="ECO:0000313" key="3">
    <source>
        <dbReference type="Proteomes" id="UP000827892"/>
    </source>
</evidence>
<dbReference type="SMART" id="SM00256">
    <property type="entry name" value="FBOX"/>
    <property type="match status" value="1"/>
</dbReference>
<dbReference type="Proteomes" id="UP000827892">
    <property type="component" value="Chromosome II"/>
</dbReference>